<evidence type="ECO:0008006" key="4">
    <source>
        <dbReference type="Google" id="ProtNLM"/>
    </source>
</evidence>
<gene>
    <name evidence="2" type="ORF">FVR03_04400</name>
</gene>
<organism evidence="2 3">
    <name type="scientific">Pontibacter qinzhouensis</name>
    <dbReference type="NCBI Taxonomy" id="2603253"/>
    <lineage>
        <taxon>Bacteria</taxon>
        <taxon>Pseudomonadati</taxon>
        <taxon>Bacteroidota</taxon>
        <taxon>Cytophagia</taxon>
        <taxon>Cytophagales</taxon>
        <taxon>Hymenobacteraceae</taxon>
        <taxon>Pontibacter</taxon>
    </lineage>
</organism>
<feature type="chain" id="PRO_5022794916" description="Cupin domain-containing protein" evidence="1">
    <location>
        <begin position="22"/>
        <end position="141"/>
    </location>
</feature>
<comment type="caution">
    <text evidence="2">The sequence shown here is derived from an EMBL/GenBank/DDBJ whole genome shotgun (WGS) entry which is preliminary data.</text>
</comment>
<evidence type="ECO:0000313" key="3">
    <source>
        <dbReference type="Proteomes" id="UP000321926"/>
    </source>
</evidence>
<accession>A0A5C8KBH8</accession>
<protein>
    <recommendedName>
        <fullName evidence="4">Cupin domain-containing protein</fullName>
    </recommendedName>
</protein>
<dbReference type="OrthoDB" id="676420at2"/>
<keyword evidence="3" id="KW-1185">Reference proteome</keyword>
<dbReference type="Proteomes" id="UP000321926">
    <property type="component" value="Unassembled WGS sequence"/>
</dbReference>
<evidence type="ECO:0000256" key="1">
    <source>
        <dbReference type="SAM" id="SignalP"/>
    </source>
</evidence>
<evidence type="ECO:0000313" key="2">
    <source>
        <dbReference type="EMBL" id="TXK50737.1"/>
    </source>
</evidence>
<feature type="signal peptide" evidence="1">
    <location>
        <begin position="1"/>
        <end position="21"/>
    </location>
</feature>
<dbReference type="RefSeq" id="WP_147920555.1">
    <property type="nucleotide sequence ID" value="NZ_VRTY01000011.1"/>
</dbReference>
<keyword evidence="1" id="KW-0732">Signal</keyword>
<proteinExistence type="predicted"/>
<sequence length="141" mass="15122">MKKITMVAALLATSLSVSTSAANGQDVPATKNEAQKFSQLLDTNFMRLLEVDLKPGEFATVHGNPEQLAYAATAGTLLVTTPDGNTQLIKVKAGDQLWSGINSYKTVNVGKVEFKAVVYEDKAKTGILQPHSQKLIAFLAE</sequence>
<dbReference type="InterPro" id="IPR014710">
    <property type="entry name" value="RmlC-like_jellyroll"/>
</dbReference>
<dbReference type="EMBL" id="VRTY01000011">
    <property type="protein sequence ID" value="TXK50737.1"/>
    <property type="molecule type" value="Genomic_DNA"/>
</dbReference>
<name>A0A5C8KBH8_9BACT</name>
<reference evidence="2 3" key="1">
    <citation type="submission" date="2019-08" db="EMBL/GenBank/DDBJ databases">
        <authorList>
            <person name="Shi S."/>
        </authorList>
    </citation>
    <scope>NUCLEOTIDE SEQUENCE [LARGE SCALE GENOMIC DNA]</scope>
    <source>
        <strain evidence="2 3">GY10130</strain>
    </source>
</reference>
<dbReference type="AlphaFoldDB" id="A0A5C8KBH8"/>
<dbReference type="Gene3D" id="2.60.120.10">
    <property type="entry name" value="Jelly Rolls"/>
    <property type="match status" value="1"/>
</dbReference>